<evidence type="ECO:0008006" key="4">
    <source>
        <dbReference type="Google" id="ProtNLM"/>
    </source>
</evidence>
<evidence type="ECO:0000256" key="1">
    <source>
        <dbReference type="SAM" id="SignalP"/>
    </source>
</evidence>
<keyword evidence="1" id="KW-0732">Signal</keyword>
<dbReference type="KEGG" id="scac:106086058"/>
<evidence type="ECO:0000313" key="3">
    <source>
        <dbReference type="Proteomes" id="UP000095300"/>
    </source>
</evidence>
<keyword evidence="3" id="KW-1185">Reference proteome</keyword>
<dbReference type="OrthoDB" id="7999179at2759"/>
<proteinExistence type="predicted"/>
<sequence>MACLKILAVLALIAFAKAQQNPIENILGNLTSLRNEEYISAHRRLYAFNIWLYGLEINAFKDSFLARVDAVEFQKDALLGEIIMANEKWEPLSAKSNVTKDCVEQNSDTMPTKQWAEKKFDKCISHAKSRINRLIMPLQVTNFTLAHHYSHVFEKDVTRCENKFNETMLKNQTVCLNKAVADANAYTAKNQNTFSKQMESAKNSSTIDIQNLHECIFDVHNATLTKISETNHNIESCIRGAVDCSKCSGHFCVDVYPMASSSIDFESTTMNNPFYGRNDTSGCLILNIF</sequence>
<dbReference type="VEuPathDB" id="VectorBase:SCAU007265"/>
<evidence type="ECO:0000313" key="2">
    <source>
        <dbReference type="EnsemblMetazoa" id="SCAU007265-PA"/>
    </source>
</evidence>
<dbReference type="EnsemblMetazoa" id="SCAU007265-RA">
    <property type="protein sequence ID" value="SCAU007265-PA"/>
    <property type="gene ID" value="SCAU007265"/>
</dbReference>
<name>A0A1I8PED0_STOCA</name>
<accession>A0A1I8PED0</accession>
<gene>
    <name evidence="2" type="primary">106086058</name>
</gene>
<dbReference type="AlphaFoldDB" id="A0A1I8PED0"/>
<protein>
    <recommendedName>
        <fullName evidence="4">Protein TsetseEP domain-containing protein</fullName>
    </recommendedName>
</protein>
<organism evidence="2 3">
    <name type="scientific">Stomoxys calcitrans</name>
    <name type="common">Stable fly</name>
    <name type="synonym">Conops calcitrans</name>
    <dbReference type="NCBI Taxonomy" id="35570"/>
    <lineage>
        <taxon>Eukaryota</taxon>
        <taxon>Metazoa</taxon>
        <taxon>Ecdysozoa</taxon>
        <taxon>Arthropoda</taxon>
        <taxon>Hexapoda</taxon>
        <taxon>Insecta</taxon>
        <taxon>Pterygota</taxon>
        <taxon>Neoptera</taxon>
        <taxon>Endopterygota</taxon>
        <taxon>Diptera</taxon>
        <taxon>Brachycera</taxon>
        <taxon>Muscomorpha</taxon>
        <taxon>Muscoidea</taxon>
        <taxon>Muscidae</taxon>
        <taxon>Stomoxys</taxon>
    </lineage>
</organism>
<dbReference type="Proteomes" id="UP000095300">
    <property type="component" value="Unassembled WGS sequence"/>
</dbReference>
<feature type="chain" id="PRO_5009326484" description="Protein TsetseEP domain-containing protein" evidence="1">
    <location>
        <begin position="19"/>
        <end position="289"/>
    </location>
</feature>
<feature type="signal peptide" evidence="1">
    <location>
        <begin position="1"/>
        <end position="18"/>
    </location>
</feature>
<reference evidence="2" key="1">
    <citation type="submission" date="2020-05" db="UniProtKB">
        <authorList>
            <consortium name="EnsemblMetazoa"/>
        </authorList>
    </citation>
    <scope>IDENTIFICATION</scope>
    <source>
        <strain evidence="2">USDA</strain>
    </source>
</reference>